<reference evidence="1 2" key="1">
    <citation type="journal article" date="2020" name="Nat. Food">
        <title>A phased Vanilla planifolia genome enables genetic improvement of flavour and production.</title>
        <authorList>
            <person name="Hasing T."/>
            <person name="Tang H."/>
            <person name="Brym M."/>
            <person name="Khazi F."/>
            <person name="Huang T."/>
            <person name="Chambers A.H."/>
        </authorList>
    </citation>
    <scope>NUCLEOTIDE SEQUENCE [LARGE SCALE GENOMIC DNA]</scope>
    <source>
        <tissue evidence="1">Leaf</tissue>
    </source>
</reference>
<accession>A0A835Q809</accession>
<gene>
    <name evidence="1" type="ORF">HPP92_018984</name>
</gene>
<dbReference type="AlphaFoldDB" id="A0A835Q809"/>
<dbReference type="Proteomes" id="UP000636800">
    <property type="component" value="Unassembled WGS sequence"/>
</dbReference>
<protein>
    <recommendedName>
        <fullName evidence="3">COMM domain-containing protein</fullName>
    </recommendedName>
</protein>
<name>A0A835Q809_VANPL</name>
<dbReference type="OrthoDB" id="733571at2759"/>
<organism evidence="1 2">
    <name type="scientific">Vanilla planifolia</name>
    <name type="common">Vanilla</name>
    <dbReference type="NCBI Taxonomy" id="51239"/>
    <lineage>
        <taxon>Eukaryota</taxon>
        <taxon>Viridiplantae</taxon>
        <taxon>Streptophyta</taxon>
        <taxon>Embryophyta</taxon>
        <taxon>Tracheophyta</taxon>
        <taxon>Spermatophyta</taxon>
        <taxon>Magnoliopsida</taxon>
        <taxon>Liliopsida</taxon>
        <taxon>Asparagales</taxon>
        <taxon>Orchidaceae</taxon>
        <taxon>Vanilloideae</taxon>
        <taxon>Vanilleae</taxon>
        <taxon>Vanilla</taxon>
    </lineage>
</organism>
<sequence length="212" mass="23798">MLLQKYKNLWEEEATDDQPLSQQMRCKFPGRVNVPPACAPLADADLLPWPREDNIKPYAEPSVLQKSSVVNSVESPVCLATLPRLKSMTWAMQSRNSEPGKDNIKPYAEPSVLQKSSVVNSVESPVCLATLPRLKSMTWAMQSRNSEPGSHITIITLKLQDYTKSHMGEVEVKFQLSRDTLEAMLRTMTCINDQLSNAGRVPQESNAKRQKN</sequence>
<keyword evidence="2" id="KW-1185">Reference proteome</keyword>
<comment type="caution">
    <text evidence="1">The sequence shown here is derived from an EMBL/GenBank/DDBJ whole genome shotgun (WGS) entry which is preliminary data.</text>
</comment>
<dbReference type="PANTHER" id="PTHR15663:SF6">
    <property type="entry name" value="COMM DOMAIN-CONTAINING PROTEIN-RELATED"/>
    <property type="match status" value="1"/>
</dbReference>
<evidence type="ECO:0000313" key="1">
    <source>
        <dbReference type="EMBL" id="KAG0467404.1"/>
    </source>
</evidence>
<evidence type="ECO:0000313" key="2">
    <source>
        <dbReference type="Proteomes" id="UP000636800"/>
    </source>
</evidence>
<dbReference type="EMBL" id="JADCNL010000009">
    <property type="protein sequence ID" value="KAG0467404.1"/>
    <property type="molecule type" value="Genomic_DNA"/>
</dbReference>
<evidence type="ECO:0008006" key="3">
    <source>
        <dbReference type="Google" id="ProtNLM"/>
    </source>
</evidence>
<dbReference type="PANTHER" id="PTHR15663">
    <property type="entry name" value="COMM DOMAIN-CONTAINING PROTEIN 9"/>
    <property type="match status" value="1"/>
</dbReference>
<dbReference type="InterPro" id="IPR037360">
    <property type="entry name" value="COMMD9"/>
</dbReference>
<proteinExistence type="predicted"/>